<evidence type="ECO:0000256" key="6">
    <source>
        <dbReference type="ARBA" id="ARBA00022840"/>
    </source>
</evidence>
<dbReference type="InterPro" id="IPR000719">
    <property type="entry name" value="Prot_kinase_dom"/>
</dbReference>
<dbReference type="Proteomes" id="UP000298860">
    <property type="component" value="Unassembled WGS sequence"/>
</dbReference>
<dbReference type="AlphaFoldDB" id="A0A4D4JEU8"/>
<dbReference type="PANTHER" id="PTHR43289">
    <property type="entry name" value="MITOGEN-ACTIVATED PROTEIN KINASE KINASE KINASE 20-RELATED"/>
    <property type="match status" value="1"/>
</dbReference>
<keyword evidence="5" id="KW-0418">Kinase</keyword>
<sequence length="262" mass="28503">MAGYPLGHGRPGTDQPRTRPDRGTDPHARRHLVLEGRLLLRLTHPHIVRAYELLRPRFPQPPMLVLETLTGVTLGHIVDHLEQRLPEQALGHLGRQLCSAVRYLHSQGYLHLDIKPGNIISSGGRALLIDLGVARPPGPCRRGPGTPAYMAPEQIRGGHLGPAADVWGIGLVLYHAATGHQPFDLAGPSGSDGRETATGDLPGRYPQLARRAPRIRARRRLPRPVAEVIDACLSPDPGRRPTLQRLDGTLAILTGEAETAVR</sequence>
<dbReference type="SMART" id="SM00220">
    <property type="entry name" value="S_TKc"/>
    <property type="match status" value="1"/>
</dbReference>
<reference evidence="10" key="1">
    <citation type="submission" date="2019-04" db="EMBL/GenBank/DDBJ databases">
        <title>Draft genome sequence of Pseudonocardiaceae bacterium SL3-2-4.</title>
        <authorList>
            <person name="Ningsih F."/>
            <person name="Yokota A."/>
            <person name="Sakai Y."/>
            <person name="Nanatani K."/>
            <person name="Yabe S."/>
            <person name="Oetari A."/>
            <person name="Sjamsuridzal W."/>
        </authorList>
    </citation>
    <scope>NUCLEOTIDE SEQUENCE [LARGE SCALE GENOMIC DNA]</scope>
    <source>
        <strain evidence="10">SL3-2-4</strain>
    </source>
</reference>
<evidence type="ECO:0000256" key="7">
    <source>
        <dbReference type="SAM" id="MobiDB-lite"/>
    </source>
</evidence>
<evidence type="ECO:0000256" key="3">
    <source>
        <dbReference type="ARBA" id="ARBA00022679"/>
    </source>
</evidence>
<keyword evidence="3" id="KW-0808">Transferase</keyword>
<proteinExistence type="predicted"/>
<dbReference type="EMBL" id="BJFL01000035">
    <property type="protein sequence ID" value="GDY33178.1"/>
    <property type="molecule type" value="Genomic_DNA"/>
</dbReference>
<keyword evidence="10" id="KW-1185">Reference proteome</keyword>
<keyword evidence="2" id="KW-0723">Serine/threonine-protein kinase</keyword>
<keyword evidence="4" id="KW-0547">Nucleotide-binding</keyword>
<comment type="caution">
    <text evidence="9">The sequence shown here is derived from an EMBL/GenBank/DDBJ whole genome shotgun (WGS) entry which is preliminary data.</text>
</comment>
<organism evidence="9 10">
    <name type="scientific">Gandjariella thermophila</name>
    <dbReference type="NCBI Taxonomy" id="1931992"/>
    <lineage>
        <taxon>Bacteria</taxon>
        <taxon>Bacillati</taxon>
        <taxon>Actinomycetota</taxon>
        <taxon>Actinomycetes</taxon>
        <taxon>Pseudonocardiales</taxon>
        <taxon>Pseudonocardiaceae</taxon>
        <taxon>Gandjariella</taxon>
    </lineage>
</organism>
<dbReference type="SUPFAM" id="SSF56112">
    <property type="entry name" value="Protein kinase-like (PK-like)"/>
    <property type="match status" value="1"/>
</dbReference>
<feature type="compositionally biased region" description="Basic and acidic residues" evidence="7">
    <location>
        <begin position="16"/>
        <end position="27"/>
    </location>
</feature>
<gene>
    <name evidence="9" type="ORF">GTS_48110</name>
</gene>
<evidence type="ECO:0000259" key="8">
    <source>
        <dbReference type="PROSITE" id="PS50011"/>
    </source>
</evidence>
<dbReference type="GO" id="GO:0005524">
    <property type="term" value="F:ATP binding"/>
    <property type="evidence" value="ECO:0007669"/>
    <property type="project" value="UniProtKB-KW"/>
</dbReference>
<protein>
    <recommendedName>
        <fullName evidence="1">non-specific serine/threonine protein kinase</fullName>
        <ecNumber evidence="1">2.7.11.1</ecNumber>
    </recommendedName>
</protein>
<evidence type="ECO:0000313" key="10">
    <source>
        <dbReference type="Proteomes" id="UP000298860"/>
    </source>
</evidence>
<keyword evidence="6" id="KW-0067">ATP-binding</keyword>
<accession>A0A4D4JEU8</accession>
<dbReference type="RefSeq" id="WP_192909711.1">
    <property type="nucleotide sequence ID" value="NZ_BJFL01000035.1"/>
</dbReference>
<dbReference type="GO" id="GO:0004674">
    <property type="term" value="F:protein serine/threonine kinase activity"/>
    <property type="evidence" value="ECO:0007669"/>
    <property type="project" value="UniProtKB-KW"/>
</dbReference>
<dbReference type="PANTHER" id="PTHR43289:SF6">
    <property type="entry name" value="SERINE_THREONINE-PROTEIN KINASE NEKL-3"/>
    <property type="match status" value="1"/>
</dbReference>
<evidence type="ECO:0000256" key="5">
    <source>
        <dbReference type="ARBA" id="ARBA00022777"/>
    </source>
</evidence>
<dbReference type="InterPro" id="IPR011009">
    <property type="entry name" value="Kinase-like_dom_sf"/>
</dbReference>
<dbReference type="EC" id="2.7.11.1" evidence="1"/>
<dbReference type="PROSITE" id="PS50011">
    <property type="entry name" value="PROTEIN_KINASE_DOM"/>
    <property type="match status" value="1"/>
</dbReference>
<evidence type="ECO:0000256" key="4">
    <source>
        <dbReference type="ARBA" id="ARBA00022741"/>
    </source>
</evidence>
<feature type="region of interest" description="Disordered" evidence="7">
    <location>
        <begin position="1"/>
        <end position="27"/>
    </location>
</feature>
<dbReference type="Pfam" id="PF00069">
    <property type="entry name" value="Pkinase"/>
    <property type="match status" value="1"/>
</dbReference>
<dbReference type="CDD" id="cd14014">
    <property type="entry name" value="STKc_PknB_like"/>
    <property type="match status" value="1"/>
</dbReference>
<evidence type="ECO:0000256" key="2">
    <source>
        <dbReference type="ARBA" id="ARBA00022527"/>
    </source>
</evidence>
<dbReference type="Gene3D" id="1.10.510.10">
    <property type="entry name" value="Transferase(Phosphotransferase) domain 1"/>
    <property type="match status" value="1"/>
</dbReference>
<feature type="domain" description="Protein kinase" evidence="8">
    <location>
        <begin position="1"/>
        <end position="253"/>
    </location>
</feature>
<evidence type="ECO:0000313" key="9">
    <source>
        <dbReference type="EMBL" id="GDY33178.1"/>
    </source>
</evidence>
<evidence type="ECO:0000256" key="1">
    <source>
        <dbReference type="ARBA" id="ARBA00012513"/>
    </source>
</evidence>
<name>A0A4D4JEU8_9PSEU</name>